<feature type="region of interest" description="Disordered" evidence="1">
    <location>
        <begin position="1"/>
        <end position="26"/>
    </location>
</feature>
<dbReference type="Proteomes" id="UP001279734">
    <property type="component" value="Unassembled WGS sequence"/>
</dbReference>
<protein>
    <submittedName>
        <fullName evidence="2">Uncharacterized protein</fullName>
    </submittedName>
</protein>
<reference evidence="2" key="1">
    <citation type="submission" date="2023-05" db="EMBL/GenBank/DDBJ databases">
        <title>Nepenthes gracilis genome sequencing.</title>
        <authorList>
            <person name="Fukushima K."/>
        </authorList>
    </citation>
    <scope>NUCLEOTIDE SEQUENCE</scope>
    <source>
        <strain evidence="2">SING2019-196</strain>
    </source>
</reference>
<comment type="caution">
    <text evidence="2">The sequence shown here is derived from an EMBL/GenBank/DDBJ whole genome shotgun (WGS) entry which is preliminary data.</text>
</comment>
<proteinExistence type="predicted"/>
<dbReference type="EMBL" id="BSYO01000025">
    <property type="protein sequence ID" value="GMH23081.1"/>
    <property type="molecule type" value="Genomic_DNA"/>
</dbReference>
<sequence length="80" mass="9153">MIEAFPNQESFLFAKEAPSSSKPQTPYTQFSIQNEMFQARAEGITNVHKEEDQELSLAQDLAQLSKENNHLHTKILEEFA</sequence>
<name>A0AAD3T5S3_NEPGR</name>
<organism evidence="2 3">
    <name type="scientific">Nepenthes gracilis</name>
    <name type="common">Slender pitcher plant</name>
    <dbReference type="NCBI Taxonomy" id="150966"/>
    <lineage>
        <taxon>Eukaryota</taxon>
        <taxon>Viridiplantae</taxon>
        <taxon>Streptophyta</taxon>
        <taxon>Embryophyta</taxon>
        <taxon>Tracheophyta</taxon>
        <taxon>Spermatophyta</taxon>
        <taxon>Magnoliopsida</taxon>
        <taxon>eudicotyledons</taxon>
        <taxon>Gunneridae</taxon>
        <taxon>Pentapetalae</taxon>
        <taxon>Caryophyllales</taxon>
        <taxon>Nepenthaceae</taxon>
        <taxon>Nepenthes</taxon>
    </lineage>
</organism>
<accession>A0AAD3T5S3</accession>
<evidence type="ECO:0000313" key="3">
    <source>
        <dbReference type="Proteomes" id="UP001279734"/>
    </source>
</evidence>
<keyword evidence="3" id="KW-1185">Reference proteome</keyword>
<evidence type="ECO:0000313" key="2">
    <source>
        <dbReference type="EMBL" id="GMH23081.1"/>
    </source>
</evidence>
<evidence type="ECO:0000256" key="1">
    <source>
        <dbReference type="SAM" id="MobiDB-lite"/>
    </source>
</evidence>
<dbReference type="AlphaFoldDB" id="A0AAD3T5S3"/>
<gene>
    <name evidence="2" type="ORF">Nepgr_024924</name>
</gene>